<dbReference type="Proteomes" id="UP000234240">
    <property type="component" value="Unassembled WGS sequence"/>
</dbReference>
<gene>
    <name evidence="2" type="ORF">CYR55_17320</name>
</gene>
<dbReference type="AlphaFoldDB" id="A0A2N5DZR0"/>
<feature type="transmembrane region" description="Helical" evidence="1">
    <location>
        <begin position="33"/>
        <end position="54"/>
    </location>
</feature>
<comment type="caution">
    <text evidence="2">The sequence shown here is derived from an EMBL/GenBank/DDBJ whole genome shotgun (WGS) entry which is preliminary data.</text>
</comment>
<feature type="transmembrane region" description="Helical" evidence="1">
    <location>
        <begin position="5"/>
        <end position="27"/>
    </location>
</feature>
<evidence type="ECO:0000313" key="3">
    <source>
        <dbReference type="Proteomes" id="UP000234240"/>
    </source>
</evidence>
<keyword evidence="1" id="KW-0812">Transmembrane</keyword>
<organism evidence="2 3">
    <name type="scientific">Chimaeribacter californicus</name>
    <dbReference type="NCBI Taxonomy" id="2060067"/>
    <lineage>
        <taxon>Bacteria</taxon>
        <taxon>Pseudomonadati</taxon>
        <taxon>Pseudomonadota</taxon>
        <taxon>Gammaproteobacteria</taxon>
        <taxon>Enterobacterales</taxon>
        <taxon>Yersiniaceae</taxon>
        <taxon>Chimaeribacter</taxon>
    </lineage>
</organism>
<protein>
    <submittedName>
        <fullName evidence="2">Uncharacterized protein</fullName>
    </submittedName>
</protein>
<accession>A0A2N5DZR0</accession>
<reference evidence="2 3" key="1">
    <citation type="submission" date="2017-12" db="EMBL/GenBank/DDBJ databases">
        <title>Characterization of six clinical isolates of Enterochimera gen. nov., a novel genus of the Yersiniaciae family and the three species Enterochimera arupensis sp. nov., Enterochimera coloradensis sp. nov, and Enterochimera californica sp. nov.</title>
        <authorList>
            <person name="Rossi A."/>
            <person name="Fisher M."/>
        </authorList>
    </citation>
    <scope>NUCLEOTIDE SEQUENCE [LARGE SCALE GENOMIC DNA]</scope>
    <source>
        <strain evidence="3">2015-Iso6</strain>
    </source>
</reference>
<sequence>MFKILISLAIEFLLMPVLIISFGLLWLHTFPEYWGRLMLASVFFVLWLYCKIIVKFEKF</sequence>
<keyword evidence="1" id="KW-0472">Membrane</keyword>
<evidence type="ECO:0000313" key="2">
    <source>
        <dbReference type="EMBL" id="PLR33341.1"/>
    </source>
</evidence>
<evidence type="ECO:0000256" key="1">
    <source>
        <dbReference type="SAM" id="Phobius"/>
    </source>
</evidence>
<name>A0A2N5DZR0_9GAMM</name>
<dbReference type="EMBL" id="PJZF01000017">
    <property type="protein sequence ID" value="PLR33341.1"/>
    <property type="molecule type" value="Genomic_DNA"/>
</dbReference>
<keyword evidence="3" id="KW-1185">Reference proteome</keyword>
<proteinExistence type="predicted"/>
<keyword evidence="1" id="KW-1133">Transmembrane helix</keyword>